<protein>
    <submittedName>
        <fullName evidence="1">Uncharacterized protein</fullName>
    </submittedName>
</protein>
<reference evidence="1" key="1">
    <citation type="submission" date="2020-05" db="EMBL/GenBank/DDBJ databases">
        <title>Large-scale comparative analyses of tick genomes elucidate their genetic diversity and vector capacities.</title>
        <authorList>
            <person name="Jia N."/>
            <person name="Wang J."/>
            <person name="Shi W."/>
            <person name="Du L."/>
            <person name="Sun Y."/>
            <person name="Zhan W."/>
            <person name="Jiang J."/>
            <person name="Wang Q."/>
            <person name="Zhang B."/>
            <person name="Ji P."/>
            <person name="Sakyi L.B."/>
            <person name="Cui X."/>
            <person name="Yuan T."/>
            <person name="Jiang B."/>
            <person name="Yang W."/>
            <person name="Lam T.T.-Y."/>
            <person name="Chang Q."/>
            <person name="Ding S."/>
            <person name="Wang X."/>
            <person name="Zhu J."/>
            <person name="Ruan X."/>
            <person name="Zhao L."/>
            <person name="Wei J."/>
            <person name="Que T."/>
            <person name="Du C."/>
            <person name="Cheng J."/>
            <person name="Dai P."/>
            <person name="Han X."/>
            <person name="Huang E."/>
            <person name="Gao Y."/>
            <person name="Liu J."/>
            <person name="Shao H."/>
            <person name="Ye R."/>
            <person name="Li L."/>
            <person name="Wei W."/>
            <person name="Wang X."/>
            <person name="Wang C."/>
            <person name="Yang T."/>
            <person name="Huo Q."/>
            <person name="Li W."/>
            <person name="Guo W."/>
            <person name="Chen H."/>
            <person name="Zhou L."/>
            <person name="Ni X."/>
            <person name="Tian J."/>
            <person name="Zhou Y."/>
            <person name="Sheng Y."/>
            <person name="Liu T."/>
            <person name="Pan Y."/>
            <person name="Xia L."/>
            <person name="Li J."/>
            <person name="Zhao F."/>
            <person name="Cao W."/>
        </authorList>
    </citation>
    <scope>NUCLEOTIDE SEQUENCE</scope>
    <source>
        <strain evidence="1">Hyas-2018</strain>
    </source>
</reference>
<dbReference type="Proteomes" id="UP000821845">
    <property type="component" value="Chromosome 1"/>
</dbReference>
<gene>
    <name evidence="1" type="ORF">HPB50_007205</name>
</gene>
<evidence type="ECO:0000313" key="2">
    <source>
        <dbReference type="Proteomes" id="UP000821845"/>
    </source>
</evidence>
<dbReference type="EMBL" id="CM023481">
    <property type="protein sequence ID" value="KAH6945099.1"/>
    <property type="molecule type" value="Genomic_DNA"/>
</dbReference>
<comment type="caution">
    <text evidence="1">The sequence shown here is derived from an EMBL/GenBank/DDBJ whole genome shotgun (WGS) entry which is preliminary data.</text>
</comment>
<accession>A0ACB7TJS8</accession>
<sequence length="66" mass="7543">MASSTAAWMYSEAKRQADYHEEMDGNRFEPERREIGDDGLEEGRGIGVAHKQKHHLREKDDKEAAA</sequence>
<evidence type="ECO:0000313" key="1">
    <source>
        <dbReference type="EMBL" id="KAH6945099.1"/>
    </source>
</evidence>
<keyword evidence="2" id="KW-1185">Reference proteome</keyword>
<proteinExistence type="predicted"/>
<name>A0ACB7TJS8_HYAAI</name>
<organism evidence="1 2">
    <name type="scientific">Hyalomma asiaticum</name>
    <name type="common">Tick</name>
    <dbReference type="NCBI Taxonomy" id="266040"/>
    <lineage>
        <taxon>Eukaryota</taxon>
        <taxon>Metazoa</taxon>
        <taxon>Ecdysozoa</taxon>
        <taxon>Arthropoda</taxon>
        <taxon>Chelicerata</taxon>
        <taxon>Arachnida</taxon>
        <taxon>Acari</taxon>
        <taxon>Parasitiformes</taxon>
        <taxon>Ixodida</taxon>
        <taxon>Ixodoidea</taxon>
        <taxon>Ixodidae</taxon>
        <taxon>Hyalomminae</taxon>
        <taxon>Hyalomma</taxon>
    </lineage>
</organism>